<name>A0A517PCK2_9PLAN</name>
<evidence type="ECO:0000313" key="2">
    <source>
        <dbReference type="EMBL" id="QDT17113.1"/>
    </source>
</evidence>
<organism evidence="2 3">
    <name type="scientific">Alienimonas californiensis</name>
    <dbReference type="NCBI Taxonomy" id="2527989"/>
    <lineage>
        <taxon>Bacteria</taxon>
        <taxon>Pseudomonadati</taxon>
        <taxon>Planctomycetota</taxon>
        <taxon>Planctomycetia</taxon>
        <taxon>Planctomycetales</taxon>
        <taxon>Planctomycetaceae</taxon>
        <taxon>Alienimonas</taxon>
    </lineage>
</organism>
<dbReference type="EMBL" id="CP036265">
    <property type="protein sequence ID" value="QDT17113.1"/>
    <property type="molecule type" value="Genomic_DNA"/>
</dbReference>
<reference evidence="2 3" key="1">
    <citation type="submission" date="2019-02" db="EMBL/GenBank/DDBJ databases">
        <title>Deep-cultivation of Planctomycetes and their phenomic and genomic characterization uncovers novel biology.</title>
        <authorList>
            <person name="Wiegand S."/>
            <person name="Jogler M."/>
            <person name="Boedeker C."/>
            <person name="Pinto D."/>
            <person name="Vollmers J."/>
            <person name="Rivas-Marin E."/>
            <person name="Kohn T."/>
            <person name="Peeters S.H."/>
            <person name="Heuer A."/>
            <person name="Rast P."/>
            <person name="Oberbeckmann S."/>
            <person name="Bunk B."/>
            <person name="Jeske O."/>
            <person name="Meyerdierks A."/>
            <person name="Storesund J.E."/>
            <person name="Kallscheuer N."/>
            <person name="Luecker S."/>
            <person name="Lage O.M."/>
            <person name="Pohl T."/>
            <person name="Merkel B.J."/>
            <person name="Hornburger P."/>
            <person name="Mueller R.-W."/>
            <person name="Bruemmer F."/>
            <person name="Labrenz M."/>
            <person name="Spormann A.M."/>
            <person name="Op den Camp H."/>
            <person name="Overmann J."/>
            <person name="Amann R."/>
            <person name="Jetten M.S.M."/>
            <person name="Mascher T."/>
            <person name="Medema M.H."/>
            <person name="Devos D.P."/>
            <person name="Kaster A.-K."/>
            <person name="Ovreas L."/>
            <person name="Rohde M."/>
            <person name="Galperin M.Y."/>
            <person name="Jogler C."/>
        </authorList>
    </citation>
    <scope>NUCLEOTIDE SEQUENCE [LARGE SCALE GENOMIC DNA]</scope>
    <source>
        <strain evidence="2 3">CA12</strain>
    </source>
</reference>
<evidence type="ECO:0000313" key="3">
    <source>
        <dbReference type="Proteomes" id="UP000318741"/>
    </source>
</evidence>
<keyword evidence="3" id="KW-1185">Reference proteome</keyword>
<proteinExistence type="predicted"/>
<gene>
    <name evidence="2" type="ORF">CA12_32250</name>
</gene>
<dbReference type="RefSeq" id="WP_145360017.1">
    <property type="nucleotide sequence ID" value="NZ_CP036265.1"/>
</dbReference>
<protein>
    <submittedName>
        <fullName evidence="2">Uncharacterized protein</fullName>
    </submittedName>
</protein>
<dbReference type="AlphaFoldDB" id="A0A517PCK2"/>
<dbReference type="KEGG" id="acaf:CA12_32250"/>
<dbReference type="Proteomes" id="UP000318741">
    <property type="component" value="Chromosome"/>
</dbReference>
<evidence type="ECO:0000256" key="1">
    <source>
        <dbReference type="SAM" id="MobiDB-lite"/>
    </source>
</evidence>
<accession>A0A517PCK2</accession>
<dbReference type="OrthoDB" id="212759at2"/>
<feature type="region of interest" description="Disordered" evidence="1">
    <location>
        <begin position="722"/>
        <end position="763"/>
    </location>
</feature>
<sequence length="763" mass="80774">MSAPLSRPGRERHDQADLGRGRSKWAATALLTVAAASLCVVGCRNLAEQRAVRRFGDALSEESLAALSDATTDNFRGKALEHDTAMEDLRLLRLPKEELKVVAVTDVPEEEWKSADVPECLVIVETPPPTRRARFKLVRAEAGQWLVDDVLLKQTKGGVKAVMSVTEQLELLAAVRGFTRAWGKGTHDERLAVVTPELREDLSALSPKRLEELAGWVVDADRVDKLTPKTQMDAEEAAVQFAGRGYTLLVSLEKRGDAWLVKDAAAENRGLGPKIPSLERTCLALTGVSNFLTAYESGNREGLESTVFPELYNGCLRTADLSGVPLPTAADLDGESSFQIHGDRAEVVVTTEAGVYTLSLTDPHRYDADRRTGEFLVEEVTIRNGDGEQRMLSTIFTARAAVAAFAAAAAEGDLHALTAASTRDLSETVWSQIEPTDLPALPLADAAAAANGKVLAERHAGPVTEITIVTAVGDRTFVLKEEGGASKVDDVLAPSLDLPESFKDTCALILPARAFAGSLAQGDLPGLNKTSSAAFNRLVWHQLRSVPAAASAAGKRLDAPLAKATTLTKGEGARCTLHYGTPNDGLELHLVREKGRLVVDDVELVAGVHPDARVALKQVIREQMAGGDLRIADSFAPAKVPQAGAQPMSPAPAGAPTASRVRTVGYEEPAEGETTMTAEAPGDPQTAADIVRNQVRQAHFKEPAPAEAVEAVKAVEAAEGVEPPPAFETPGAIRPLPSSIAPAKGVDGGAAAPFGEPLPLGGE</sequence>